<dbReference type="PROSITE" id="PS01124">
    <property type="entry name" value="HTH_ARAC_FAMILY_2"/>
    <property type="match status" value="1"/>
</dbReference>
<keyword evidence="3" id="KW-0804">Transcription</keyword>
<gene>
    <name evidence="5" type="ORF">C8N43_3501</name>
</gene>
<name>A0A2T6BF42_9RHOB</name>
<evidence type="ECO:0000256" key="2">
    <source>
        <dbReference type="ARBA" id="ARBA00023125"/>
    </source>
</evidence>
<organism evidence="5 6">
    <name type="scientific">Litoreibacter ponti</name>
    <dbReference type="NCBI Taxonomy" id="1510457"/>
    <lineage>
        <taxon>Bacteria</taxon>
        <taxon>Pseudomonadati</taxon>
        <taxon>Pseudomonadota</taxon>
        <taxon>Alphaproteobacteria</taxon>
        <taxon>Rhodobacterales</taxon>
        <taxon>Roseobacteraceae</taxon>
        <taxon>Litoreibacter</taxon>
    </lineage>
</organism>
<evidence type="ECO:0000313" key="5">
    <source>
        <dbReference type="EMBL" id="PTX54683.1"/>
    </source>
</evidence>
<evidence type="ECO:0000313" key="6">
    <source>
        <dbReference type="Proteomes" id="UP000243978"/>
    </source>
</evidence>
<dbReference type="SMART" id="SM00342">
    <property type="entry name" value="HTH_ARAC"/>
    <property type="match status" value="1"/>
</dbReference>
<protein>
    <submittedName>
        <fullName evidence="5">AraC family transcriptional regulator</fullName>
    </submittedName>
</protein>
<keyword evidence="6" id="KW-1185">Reference proteome</keyword>
<dbReference type="EMBL" id="QBKS01000002">
    <property type="protein sequence ID" value="PTX54683.1"/>
    <property type="molecule type" value="Genomic_DNA"/>
</dbReference>
<dbReference type="PANTHER" id="PTHR46796">
    <property type="entry name" value="HTH-TYPE TRANSCRIPTIONAL ACTIVATOR RHAS-RELATED"/>
    <property type="match status" value="1"/>
</dbReference>
<accession>A0A2T6BF42</accession>
<dbReference type="OrthoDB" id="9783876at2"/>
<keyword evidence="2" id="KW-0238">DNA-binding</keyword>
<dbReference type="GO" id="GO:0003700">
    <property type="term" value="F:DNA-binding transcription factor activity"/>
    <property type="evidence" value="ECO:0007669"/>
    <property type="project" value="InterPro"/>
</dbReference>
<dbReference type="Pfam" id="PF02311">
    <property type="entry name" value="AraC_binding"/>
    <property type="match status" value="1"/>
</dbReference>
<dbReference type="Proteomes" id="UP000243978">
    <property type="component" value="Unassembled WGS sequence"/>
</dbReference>
<keyword evidence="1" id="KW-0805">Transcription regulation</keyword>
<dbReference type="Pfam" id="PF12833">
    <property type="entry name" value="HTH_18"/>
    <property type="match status" value="1"/>
</dbReference>
<proteinExistence type="predicted"/>
<evidence type="ECO:0000259" key="4">
    <source>
        <dbReference type="PROSITE" id="PS01124"/>
    </source>
</evidence>
<evidence type="ECO:0000256" key="3">
    <source>
        <dbReference type="ARBA" id="ARBA00023163"/>
    </source>
</evidence>
<dbReference type="GO" id="GO:0043565">
    <property type="term" value="F:sequence-specific DNA binding"/>
    <property type="evidence" value="ECO:0007669"/>
    <property type="project" value="InterPro"/>
</dbReference>
<reference evidence="5 6" key="1">
    <citation type="submission" date="2018-04" db="EMBL/GenBank/DDBJ databases">
        <title>Genomic Encyclopedia of Archaeal and Bacterial Type Strains, Phase II (KMG-II): from individual species to whole genera.</title>
        <authorList>
            <person name="Goeker M."/>
        </authorList>
    </citation>
    <scope>NUCLEOTIDE SEQUENCE [LARGE SCALE GENOMIC DNA]</scope>
    <source>
        <strain evidence="5 6">DSM 100977</strain>
    </source>
</reference>
<dbReference type="InterPro" id="IPR018060">
    <property type="entry name" value="HTH_AraC"/>
</dbReference>
<dbReference type="InterPro" id="IPR050204">
    <property type="entry name" value="AraC_XylS_family_regulators"/>
</dbReference>
<comment type="caution">
    <text evidence="5">The sequence shown here is derived from an EMBL/GenBank/DDBJ whole genome shotgun (WGS) entry which is preliminary data.</text>
</comment>
<feature type="domain" description="HTH araC/xylS-type" evidence="4">
    <location>
        <begin position="179"/>
        <end position="277"/>
    </location>
</feature>
<dbReference type="InterPro" id="IPR009057">
    <property type="entry name" value="Homeodomain-like_sf"/>
</dbReference>
<dbReference type="InterPro" id="IPR003313">
    <property type="entry name" value="AraC-bd"/>
</dbReference>
<sequence length="284" mass="31441">MSSALRIAIGPFGRVALLDMDRPLVKHAHAQCHVLLKVEGADTEFDVGGRRVALTDESAVLINAWEHHSYVHRADQPPTIILAMYIEPAWLGAFRGNWEASAGPDFFPHPGGAITPQIRRQVGETAEAMVQAPGDAATHERLIGRLMVSIIERLVPWRSVQPSLRDRAKATRAPDRRIARALTLLRQDPAGVVSMDWLARECGLSRAHFFRLFEADTGISPRVYLNTQRVERAVRAVANETRSFSAISDELGFSVPAHFSRFFHDHAGSSPSVFRDVSALRDTA</sequence>
<dbReference type="AlphaFoldDB" id="A0A2T6BF42"/>
<dbReference type="SUPFAM" id="SSF46689">
    <property type="entry name" value="Homeodomain-like"/>
    <property type="match status" value="2"/>
</dbReference>
<dbReference type="Gene3D" id="1.10.10.60">
    <property type="entry name" value="Homeodomain-like"/>
    <property type="match status" value="2"/>
</dbReference>
<evidence type="ECO:0000256" key="1">
    <source>
        <dbReference type="ARBA" id="ARBA00023015"/>
    </source>
</evidence>
<dbReference type="PANTHER" id="PTHR46796:SF2">
    <property type="entry name" value="TRANSCRIPTIONAL REGULATORY PROTEIN"/>
    <property type="match status" value="1"/>
</dbReference>